<protein>
    <recommendedName>
        <fullName evidence="10">Protein kinase domain-containing protein</fullName>
    </recommendedName>
</protein>
<evidence type="ECO:0000313" key="12">
    <source>
        <dbReference type="Proteomes" id="UP000639772"/>
    </source>
</evidence>
<keyword evidence="4 7" id="KW-0547">Nucleotide-binding</keyword>
<keyword evidence="3" id="KW-0677">Repeat</keyword>
<name>A0A835RSF0_VANPL</name>
<evidence type="ECO:0000256" key="8">
    <source>
        <dbReference type="RuleBase" id="RU000304"/>
    </source>
</evidence>
<dbReference type="SMART" id="SM00220">
    <property type="entry name" value="S_TKc"/>
    <property type="match status" value="1"/>
</dbReference>
<dbReference type="PROSITE" id="PS00108">
    <property type="entry name" value="PROTEIN_KINASE_ST"/>
    <property type="match status" value="1"/>
</dbReference>
<evidence type="ECO:0000313" key="11">
    <source>
        <dbReference type="EMBL" id="KAG0491202.1"/>
    </source>
</evidence>
<dbReference type="Gene3D" id="1.10.510.10">
    <property type="entry name" value="Transferase(Phosphotransferase) domain 1"/>
    <property type="match status" value="1"/>
</dbReference>
<comment type="caution">
    <text evidence="11">The sequence shown here is derived from an EMBL/GenBank/DDBJ whole genome shotgun (WGS) entry which is preliminary data.</text>
</comment>
<reference evidence="11 12" key="1">
    <citation type="journal article" date="2020" name="Nat. Food">
        <title>A phased Vanilla planifolia genome enables genetic improvement of flavour and production.</title>
        <authorList>
            <person name="Hasing T."/>
            <person name="Tang H."/>
            <person name="Brym M."/>
            <person name="Khazi F."/>
            <person name="Huang T."/>
            <person name="Chambers A.H."/>
        </authorList>
    </citation>
    <scope>NUCLEOTIDE SEQUENCE [LARGE SCALE GENOMIC DNA]</scope>
    <source>
        <tissue evidence="11">Leaf</tissue>
    </source>
</reference>
<evidence type="ECO:0000256" key="9">
    <source>
        <dbReference type="SAM" id="MobiDB-lite"/>
    </source>
</evidence>
<evidence type="ECO:0000256" key="1">
    <source>
        <dbReference type="ARBA" id="ARBA00022527"/>
    </source>
</evidence>
<accession>A0A835RSF0</accession>
<dbReference type="SUPFAM" id="SSF56112">
    <property type="entry name" value="Protein kinase-like (PK-like)"/>
    <property type="match status" value="1"/>
</dbReference>
<dbReference type="GO" id="GO:0004674">
    <property type="term" value="F:protein serine/threonine kinase activity"/>
    <property type="evidence" value="ECO:0007669"/>
    <property type="project" value="UniProtKB-KW"/>
</dbReference>
<dbReference type="Pfam" id="PF00069">
    <property type="entry name" value="Pkinase"/>
    <property type="match status" value="1"/>
</dbReference>
<dbReference type="OrthoDB" id="1738954at2759"/>
<keyword evidence="5" id="KW-0418">Kinase</keyword>
<keyword evidence="2" id="KW-0808">Transferase</keyword>
<keyword evidence="1 8" id="KW-0723">Serine/threonine-protein kinase</keyword>
<feature type="domain" description="Protein kinase" evidence="10">
    <location>
        <begin position="110"/>
        <end position="278"/>
    </location>
</feature>
<dbReference type="EMBL" id="JADCNM010000003">
    <property type="protein sequence ID" value="KAG0491202.1"/>
    <property type="molecule type" value="Genomic_DNA"/>
</dbReference>
<evidence type="ECO:0000256" key="2">
    <source>
        <dbReference type="ARBA" id="ARBA00022679"/>
    </source>
</evidence>
<dbReference type="AlphaFoldDB" id="A0A835RSF0"/>
<keyword evidence="6 7" id="KW-0067">ATP-binding</keyword>
<sequence>MVLGLFVTTGVTMEVPRRKRKGSKSSFIHGSYRSDGGDDVRRCKKKCRDERPPQDTWRPREGCASAGVVMTAPPAVRSSSESPGRGLKRKLGCIESATQIGRKKKLEYEYVLGREIGQGRFGSVRLCRSKISGEQFACKTLPKNGEETVHREVEIMQHLSGHPNVVTLKAVFDDSECVHLVMELCSGGRLLDQMVKEVRVSEQRAANLLRDLVLVIKYCHDMGVVHRDIKPENILLTVTGKLKLADFGLAVRVASGFPLAVEYWTCTCFGWQYDICNH</sequence>
<evidence type="ECO:0000256" key="4">
    <source>
        <dbReference type="ARBA" id="ARBA00022741"/>
    </source>
</evidence>
<feature type="region of interest" description="Disordered" evidence="9">
    <location>
        <begin position="16"/>
        <end position="41"/>
    </location>
</feature>
<dbReference type="InterPro" id="IPR017441">
    <property type="entry name" value="Protein_kinase_ATP_BS"/>
</dbReference>
<dbReference type="InterPro" id="IPR050205">
    <property type="entry name" value="CDPK_Ser/Thr_kinases"/>
</dbReference>
<dbReference type="InterPro" id="IPR011009">
    <property type="entry name" value="Kinase-like_dom_sf"/>
</dbReference>
<dbReference type="FunFam" id="3.30.200.20:FF:000042">
    <property type="entry name" value="Aurora kinase A"/>
    <property type="match status" value="1"/>
</dbReference>
<dbReference type="PANTHER" id="PTHR24349">
    <property type="entry name" value="SERINE/THREONINE-PROTEIN KINASE"/>
    <property type="match status" value="1"/>
</dbReference>
<evidence type="ECO:0000256" key="5">
    <source>
        <dbReference type="ARBA" id="ARBA00022777"/>
    </source>
</evidence>
<evidence type="ECO:0000256" key="6">
    <source>
        <dbReference type="ARBA" id="ARBA00022840"/>
    </source>
</evidence>
<dbReference type="PROSITE" id="PS00107">
    <property type="entry name" value="PROTEIN_KINASE_ATP"/>
    <property type="match status" value="1"/>
</dbReference>
<gene>
    <name evidence="11" type="ORF">HPP92_008065</name>
</gene>
<dbReference type="Proteomes" id="UP000639772">
    <property type="component" value="Chromosome 3"/>
</dbReference>
<dbReference type="PROSITE" id="PS50011">
    <property type="entry name" value="PROTEIN_KINASE_DOM"/>
    <property type="match status" value="1"/>
</dbReference>
<proteinExistence type="inferred from homology"/>
<dbReference type="InterPro" id="IPR000719">
    <property type="entry name" value="Prot_kinase_dom"/>
</dbReference>
<dbReference type="InterPro" id="IPR008271">
    <property type="entry name" value="Ser/Thr_kinase_AS"/>
</dbReference>
<dbReference type="GO" id="GO:0005524">
    <property type="term" value="F:ATP binding"/>
    <property type="evidence" value="ECO:0007669"/>
    <property type="project" value="UniProtKB-UniRule"/>
</dbReference>
<evidence type="ECO:0000256" key="3">
    <source>
        <dbReference type="ARBA" id="ARBA00022737"/>
    </source>
</evidence>
<comment type="similarity">
    <text evidence="8">Belongs to the protein kinase superfamily.</text>
</comment>
<evidence type="ECO:0000256" key="7">
    <source>
        <dbReference type="PROSITE-ProRule" id="PRU10141"/>
    </source>
</evidence>
<evidence type="ECO:0000259" key="10">
    <source>
        <dbReference type="PROSITE" id="PS50011"/>
    </source>
</evidence>
<feature type="binding site" evidence="7">
    <location>
        <position position="139"/>
    </location>
    <ligand>
        <name>ATP</name>
        <dbReference type="ChEBI" id="CHEBI:30616"/>
    </ligand>
</feature>
<organism evidence="11 12">
    <name type="scientific">Vanilla planifolia</name>
    <name type="common">Vanilla</name>
    <dbReference type="NCBI Taxonomy" id="51239"/>
    <lineage>
        <taxon>Eukaryota</taxon>
        <taxon>Viridiplantae</taxon>
        <taxon>Streptophyta</taxon>
        <taxon>Embryophyta</taxon>
        <taxon>Tracheophyta</taxon>
        <taxon>Spermatophyta</taxon>
        <taxon>Magnoliopsida</taxon>
        <taxon>Liliopsida</taxon>
        <taxon>Asparagales</taxon>
        <taxon>Orchidaceae</taxon>
        <taxon>Vanilloideae</taxon>
        <taxon>Vanilleae</taxon>
        <taxon>Vanilla</taxon>
    </lineage>
</organism>